<dbReference type="GO" id="GO:0043856">
    <property type="term" value="F:anti-sigma factor antagonist activity"/>
    <property type="evidence" value="ECO:0007669"/>
    <property type="project" value="InterPro"/>
</dbReference>
<dbReference type="EMBL" id="JACHIN010000013">
    <property type="protein sequence ID" value="MBB5082265.1"/>
    <property type="molecule type" value="Genomic_DNA"/>
</dbReference>
<dbReference type="Pfam" id="PF01740">
    <property type="entry name" value="STAS"/>
    <property type="match status" value="1"/>
</dbReference>
<dbReference type="NCBIfam" id="TIGR00377">
    <property type="entry name" value="ant_ant_sig"/>
    <property type="match status" value="1"/>
</dbReference>
<dbReference type="SUPFAM" id="SSF52091">
    <property type="entry name" value="SpoIIaa-like"/>
    <property type="match status" value="1"/>
</dbReference>
<dbReference type="PANTHER" id="PTHR33495">
    <property type="entry name" value="ANTI-SIGMA FACTOR ANTAGONIST TM_1081-RELATED-RELATED"/>
    <property type="match status" value="1"/>
</dbReference>
<reference evidence="4 5" key="1">
    <citation type="submission" date="2020-08" db="EMBL/GenBank/DDBJ databases">
        <title>Genomic Encyclopedia of Type Strains, Phase IV (KMG-IV): sequencing the most valuable type-strain genomes for metagenomic binning, comparative biology and taxonomic classification.</title>
        <authorList>
            <person name="Goeker M."/>
        </authorList>
    </citation>
    <scope>NUCLEOTIDE SEQUENCE [LARGE SCALE GENOMIC DNA]</scope>
    <source>
        <strain evidence="4 5">DSM 45385</strain>
    </source>
</reference>
<sequence>MTALLLTCQNLDRGTLVGVAGELDTTTTGQLATYLEGRHPDSSLPLVLDLAAVTFMDSSGLHLLIDLHHRQDTHGGRLYLAAPHERVLRVLEITGTDRLLLIHPSLRTALTAANLALSPA</sequence>
<dbReference type="RefSeq" id="WP_184970354.1">
    <property type="nucleotide sequence ID" value="NZ_JACHIN010000013.1"/>
</dbReference>
<comment type="similarity">
    <text evidence="1 2">Belongs to the anti-sigma-factor antagonist family.</text>
</comment>
<dbReference type="Proteomes" id="UP000568380">
    <property type="component" value="Unassembled WGS sequence"/>
</dbReference>
<dbReference type="InterPro" id="IPR002645">
    <property type="entry name" value="STAS_dom"/>
</dbReference>
<keyword evidence="5" id="KW-1185">Reference proteome</keyword>
<evidence type="ECO:0000256" key="2">
    <source>
        <dbReference type="RuleBase" id="RU003749"/>
    </source>
</evidence>
<dbReference type="CDD" id="cd07043">
    <property type="entry name" value="STAS_anti-anti-sigma_factors"/>
    <property type="match status" value="1"/>
</dbReference>
<name>A0A7W8ABQ4_9ACTN</name>
<dbReference type="PROSITE" id="PS50801">
    <property type="entry name" value="STAS"/>
    <property type="match status" value="1"/>
</dbReference>
<evidence type="ECO:0000313" key="5">
    <source>
        <dbReference type="Proteomes" id="UP000568380"/>
    </source>
</evidence>
<gene>
    <name evidence="4" type="ORF">HNR40_007760</name>
</gene>
<comment type="caution">
    <text evidence="4">The sequence shown here is derived from an EMBL/GenBank/DDBJ whole genome shotgun (WGS) entry which is preliminary data.</text>
</comment>
<dbReference type="Gene3D" id="3.30.750.24">
    <property type="entry name" value="STAS domain"/>
    <property type="match status" value="1"/>
</dbReference>
<accession>A0A7W8ABQ4</accession>
<dbReference type="InterPro" id="IPR036513">
    <property type="entry name" value="STAS_dom_sf"/>
</dbReference>
<feature type="domain" description="STAS" evidence="3">
    <location>
        <begin position="16"/>
        <end position="113"/>
    </location>
</feature>
<evidence type="ECO:0000256" key="1">
    <source>
        <dbReference type="ARBA" id="ARBA00009013"/>
    </source>
</evidence>
<proteinExistence type="inferred from homology"/>
<evidence type="ECO:0000313" key="4">
    <source>
        <dbReference type="EMBL" id="MBB5082265.1"/>
    </source>
</evidence>
<evidence type="ECO:0000259" key="3">
    <source>
        <dbReference type="PROSITE" id="PS50801"/>
    </source>
</evidence>
<dbReference type="AlphaFoldDB" id="A0A7W8ABQ4"/>
<dbReference type="InterPro" id="IPR003658">
    <property type="entry name" value="Anti-sigma_ant"/>
</dbReference>
<organism evidence="4 5">
    <name type="scientific">Nonomuraea endophytica</name>
    <dbReference type="NCBI Taxonomy" id="714136"/>
    <lineage>
        <taxon>Bacteria</taxon>
        <taxon>Bacillati</taxon>
        <taxon>Actinomycetota</taxon>
        <taxon>Actinomycetes</taxon>
        <taxon>Streptosporangiales</taxon>
        <taxon>Streptosporangiaceae</taxon>
        <taxon>Nonomuraea</taxon>
    </lineage>
</organism>
<dbReference type="PANTHER" id="PTHR33495:SF2">
    <property type="entry name" value="ANTI-SIGMA FACTOR ANTAGONIST TM_1081-RELATED"/>
    <property type="match status" value="1"/>
</dbReference>
<protein>
    <recommendedName>
        <fullName evidence="2">Anti-sigma factor antagonist</fullName>
    </recommendedName>
</protein>